<comment type="caution">
    <text evidence="3">The sequence shown here is derived from an EMBL/GenBank/DDBJ whole genome shotgun (WGS) entry which is preliminary data.</text>
</comment>
<evidence type="ECO:0000256" key="2">
    <source>
        <dbReference type="SAM" id="SignalP"/>
    </source>
</evidence>
<dbReference type="EMBL" id="JBHMEI010000063">
    <property type="protein sequence ID" value="MFB9207725.1"/>
    <property type="molecule type" value="Genomic_DNA"/>
</dbReference>
<keyword evidence="4" id="KW-1185">Reference proteome</keyword>
<feature type="compositionally biased region" description="Polar residues" evidence="1">
    <location>
        <begin position="36"/>
        <end position="46"/>
    </location>
</feature>
<feature type="signal peptide" evidence="2">
    <location>
        <begin position="1"/>
        <end position="25"/>
    </location>
</feature>
<proteinExistence type="predicted"/>
<feature type="chain" id="PRO_5045376035" description="Secreted protein" evidence="2">
    <location>
        <begin position="26"/>
        <end position="101"/>
    </location>
</feature>
<evidence type="ECO:0000313" key="3">
    <source>
        <dbReference type="EMBL" id="MFB9207725.1"/>
    </source>
</evidence>
<dbReference type="Proteomes" id="UP001589647">
    <property type="component" value="Unassembled WGS sequence"/>
</dbReference>
<dbReference type="RefSeq" id="WP_189651228.1">
    <property type="nucleotide sequence ID" value="NZ_BMRC01000018.1"/>
</dbReference>
<evidence type="ECO:0000256" key="1">
    <source>
        <dbReference type="SAM" id="MobiDB-lite"/>
    </source>
</evidence>
<feature type="region of interest" description="Disordered" evidence="1">
    <location>
        <begin position="36"/>
        <end position="58"/>
    </location>
</feature>
<protein>
    <recommendedName>
        <fullName evidence="5">Secreted protein</fullName>
    </recommendedName>
</protein>
<accession>A0ABV5IUZ3</accession>
<evidence type="ECO:0000313" key="4">
    <source>
        <dbReference type="Proteomes" id="UP001589647"/>
    </source>
</evidence>
<name>A0ABV5IUZ3_9ACTN</name>
<sequence>MRPIPAILAVAAGALTLISAVPASAAPGVALLSSQDGQTRTINDPQPRQCHRGFGPNSGLANYTEGTILVFPDSNCRTRIFDPVEPGDTKNGNIGSFFALD</sequence>
<gene>
    <name evidence="3" type="ORF">ACFFV7_41545</name>
</gene>
<evidence type="ECO:0008006" key="5">
    <source>
        <dbReference type="Google" id="ProtNLM"/>
    </source>
</evidence>
<organism evidence="3 4">
    <name type="scientific">Nonomuraea spiralis</name>
    <dbReference type="NCBI Taxonomy" id="46182"/>
    <lineage>
        <taxon>Bacteria</taxon>
        <taxon>Bacillati</taxon>
        <taxon>Actinomycetota</taxon>
        <taxon>Actinomycetes</taxon>
        <taxon>Streptosporangiales</taxon>
        <taxon>Streptosporangiaceae</taxon>
        <taxon>Nonomuraea</taxon>
    </lineage>
</organism>
<keyword evidence="2" id="KW-0732">Signal</keyword>
<reference evidence="3 4" key="1">
    <citation type="submission" date="2024-09" db="EMBL/GenBank/DDBJ databases">
        <authorList>
            <person name="Sun Q."/>
            <person name="Mori K."/>
        </authorList>
    </citation>
    <scope>NUCLEOTIDE SEQUENCE [LARGE SCALE GENOMIC DNA]</scope>
    <source>
        <strain evidence="3 4">CCM 3426</strain>
    </source>
</reference>